<evidence type="ECO:0000313" key="2">
    <source>
        <dbReference type="Proteomes" id="UP000319342"/>
    </source>
</evidence>
<dbReference type="OrthoDB" id="1494766at2"/>
<gene>
    <name evidence="1" type="ORF">Pla163_27350</name>
</gene>
<organism evidence="1 2">
    <name type="scientific">Rohdeia mirabilis</name>
    <dbReference type="NCBI Taxonomy" id="2528008"/>
    <lineage>
        <taxon>Bacteria</taxon>
        <taxon>Pseudomonadati</taxon>
        <taxon>Planctomycetota</taxon>
        <taxon>Planctomycetia</taxon>
        <taxon>Planctomycetia incertae sedis</taxon>
        <taxon>Rohdeia</taxon>
    </lineage>
</organism>
<dbReference type="RefSeq" id="WP_145189267.1">
    <property type="nucleotide sequence ID" value="NZ_CP036290.1"/>
</dbReference>
<name>A0A518D296_9BACT</name>
<dbReference type="EMBL" id="CP036290">
    <property type="protein sequence ID" value="QDU85603.1"/>
    <property type="molecule type" value="Genomic_DNA"/>
</dbReference>
<dbReference type="Proteomes" id="UP000319342">
    <property type="component" value="Chromosome"/>
</dbReference>
<proteinExistence type="predicted"/>
<sequence length="110" mass="11964">MQLQVFAVPMVGDEAALEQVNAFLRSHRVLSVDKTAVVHEGRQFWSFCVEYLVGAPASAPGGGARSGSAGNASGKARIDYREVLTAPQFERFSKLRELRKQLADSESVPL</sequence>
<evidence type="ECO:0000313" key="1">
    <source>
        <dbReference type="EMBL" id="QDU85603.1"/>
    </source>
</evidence>
<accession>A0A518D296</accession>
<protein>
    <submittedName>
        <fullName evidence="1">Uncharacterized protein</fullName>
    </submittedName>
</protein>
<reference evidence="1 2" key="1">
    <citation type="submission" date="2019-02" db="EMBL/GenBank/DDBJ databases">
        <title>Deep-cultivation of Planctomycetes and their phenomic and genomic characterization uncovers novel biology.</title>
        <authorList>
            <person name="Wiegand S."/>
            <person name="Jogler M."/>
            <person name="Boedeker C."/>
            <person name="Pinto D."/>
            <person name="Vollmers J."/>
            <person name="Rivas-Marin E."/>
            <person name="Kohn T."/>
            <person name="Peeters S.H."/>
            <person name="Heuer A."/>
            <person name="Rast P."/>
            <person name="Oberbeckmann S."/>
            <person name="Bunk B."/>
            <person name="Jeske O."/>
            <person name="Meyerdierks A."/>
            <person name="Storesund J.E."/>
            <person name="Kallscheuer N."/>
            <person name="Luecker S."/>
            <person name="Lage O.M."/>
            <person name="Pohl T."/>
            <person name="Merkel B.J."/>
            <person name="Hornburger P."/>
            <person name="Mueller R.-W."/>
            <person name="Bruemmer F."/>
            <person name="Labrenz M."/>
            <person name="Spormann A.M."/>
            <person name="Op den Camp H."/>
            <person name="Overmann J."/>
            <person name="Amann R."/>
            <person name="Jetten M.S.M."/>
            <person name="Mascher T."/>
            <person name="Medema M.H."/>
            <person name="Devos D.P."/>
            <person name="Kaster A.-K."/>
            <person name="Ovreas L."/>
            <person name="Rohde M."/>
            <person name="Galperin M.Y."/>
            <person name="Jogler C."/>
        </authorList>
    </citation>
    <scope>NUCLEOTIDE SEQUENCE [LARGE SCALE GENOMIC DNA]</scope>
    <source>
        <strain evidence="1 2">Pla163</strain>
    </source>
</reference>
<keyword evidence="2" id="KW-1185">Reference proteome</keyword>
<dbReference type="AlphaFoldDB" id="A0A518D296"/>